<dbReference type="InterPro" id="IPR009081">
    <property type="entry name" value="PP-bd_ACP"/>
</dbReference>
<evidence type="ECO:0000256" key="4">
    <source>
        <dbReference type="SAM" id="MobiDB-lite"/>
    </source>
</evidence>
<dbReference type="InterPro" id="IPR020806">
    <property type="entry name" value="PKS_PP-bd"/>
</dbReference>
<dbReference type="InterPro" id="IPR010071">
    <property type="entry name" value="AA_adenyl_dom"/>
</dbReference>
<dbReference type="InterPro" id="IPR045851">
    <property type="entry name" value="AMP-bd_C_sf"/>
</dbReference>
<feature type="compositionally biased region" description="Low complexity" evidence="4">
    <location>
        <begin position="639"/>
        <end position="649"/>
    </location>
</feature>
<dbReference type="KEGG" id="bgp:BGL_2c03940"/>
<dbReference type="InterPro" id="IPR001242">
    <property type="entry name" value="Condensation_dom"/>
</dbReference>
<dbReference type="Pfam" id="PF00550">
    <property type="entry name" value="PP-binding"/>
    <property type="match status" value="2"/>
</dbReference>
<dbReference type="Pfam" id="PF00668">
    <property type="entry name" value="Condensation"/>
    <property type="match status" value="2"/>
</dbReference>
<dbReference type="Gene3D" id="3.40.50.12780">
    <property type="entry name" value="N-terminal domain of ligase-like"/>
    <property type="match status" value="1"/>
</dbReference>
<accession>A0A0B6S595</accession>
<dbReference type="SMART" id="SM00823">
    <property type="entry name" value="PKS_PP"/>
    <property type="match status" value="2"/>
</dbReference>
<dbReference type="GO" id="GO:0005737">
    <property type="term" value="C:cytoplasm"/>
    <property type="evidence" value="ECO:0007669"/>
    <property type="project" value="TreeGrafter"/>
</dbReference>
<dbReference type="InterPro" id="IPR000873">
    <property type="entry name" value="AMP-dep_synth/lig_dom"/>
</dbReference>
<dbReference type="Gene3D" id="2.30.38.10">
    <property type="entry name" value="Luciferase, Domain 3"/>
    <property type="match status" value="1"/>
</dbReference>
<dbReference type="InterPro" id="IPR020845">
    <property type="entry name" value="AMP-binding_CS"/>
</dbReference>
<evidence type="ECO:0000256" key="1">
    <source>
        <dbReference type="ARBA" id="ARBA00001957"/>
    </source>
</evidence>
<keyword evidence="2" id="KW-0596">Phosphopantetheine</keyword>
<evidence type="ECO:0000256" key="2">
    <source>
        <dbReference type="ARBA" id="ARBA00022450"/>
    </source>
</evidence>
<dbReference type="InterPro" id="IPR042099">
    <property type="entry name" value="ANL_N_sf"/>
</dbReference>
<feature type="region of interest" description="Disordered" evidence="4">
    <location>
        <begin position="1"/>
        <end position="31"/>
    </location>
</feature>
<dbReference type="SUPFAM" id="SSF47336">
    <property type="entry name" value="ACP-like"/>
    <property type="match status" value="2"/>
</dbReference>
<dbReference type="Gene3D" id="3.40.50.980">
    <property type="match status" value="2"/>
</dbReference>
<dbReference type="InterPro" id="IPR036736">
    <property type="entry name" value="ACP-like_sf"/>
</dbReference>
<dbReference type="Pfam" id="PF13193">
    <property type="entry name" value="AMP-binding_C"/>
    <property type="match status" value="1"/>
</dbReference>
<dbReference type="PANTHER" id="PTHR45527:SF1">
    <property type="entry name" value="FATTY ACID SYNTHASE"/>
    <property type="match status" value="1"/>
</dbReference>
<dbReference type="Gene3D" id="3.30.559.30">
    <property type="entry name" value="Nonribosomal peptide synthetase, condensation domain"/>
    <property type="match status" value="2"/>
</dbReference>
<sequence>MNGSATGSMRAVPAQAAADPDRAAPRPPGDPLAADGAGALLGAIEAQVLRAPQALAIADMARDWSYAALWEAVERMAARLRAAGLRPGDRALCVAGRGAPTVVALLAIWRVGGVYVPVKDDYPAARIEAIRVQSGAVLTIGCEPRAARDAGGEAVPGEIGVTAGAAPPREPAAGPPCEPAAGDALAYVIYTSGSSGAPKGVMVGHAALRNVIDDHLRAFALSRADRVLQFSSPAFDAALFQILMPLCCGAVLVLADEATLGDVERLLARVEQTGVSVLSLPPAYLARFERRPLPACVRLLNTGGDAPVVADARHYAGRCAYFSTYGPTEATICCAHHRVDPRRDYAGGVPLGQPVDNMRLAVFDAQLRPVAPGEIGELLVSGVGLAFGYLGEPEKSARAFVELPADDDGEGRTVRWYRTGDRVREQDGELFFAGRADRQVKISGYRIELAEIERALERHPAVARSLVERIAGPDGRNATLHAYLQGEPGAGATAAVRASLAASLPAYMIPATLSWVARFPLTSNGKIDTKALAALRGEAAAQEQDGFEDDCKDDSSAVGMTPFRRQLAEIWRRALTLPGRGPRGHFFAAGGDSLIGMRVTAEVERRLGCETSVADLLRTPAFDDYAALLESRPRRAPPADEAASGAADDITGDTLDATPGPDAPWPLTPAQRRLWMLGQIEPASSAYHLAHAFVLRGTLDTARLERALDAVVRRHPALRVAIVEHHGIACQQPRDGAIGLLPLRVPGIDRVRHAEITEHHDAALEAARALADAPFDPARGPLLRMAVARLDADRTLLLCVVHHIVCDGTSLGIVLDDLGQAYRAPDAALPLPVHDYRRLIALQAARLQRRLPALARFWQPRVAGLPEPLALPADFPRPARRGSSGEVLRFDLDAALGERLARAAAGHGVSRFSFVLAVFKVLLHRYTERDDLVVGVPVTERHDARYAQAVGMFVNTVIVRTRLTAALPFRALLAQVADESAQVYAHGDYPFELLVEQSDAARDPAHGALFNVMAAWQRADDLRLTLDGVELERHVPLESGSKFDLSIDFVDGPHGLEILLEYSDALFTAQRITRLFAHWCCLLDAALADPDLPLARLNLLPPDERADLERRFQAPRLAGPAPLAFDGFDATVRAEPRRDAIVHRGRHWSYAEIDRQVSALAAVIGRRLAGAPNRLVGILVARSERFFVSLLAIWRAGHAYLPLDAQHPDARLRQIVEASGCVLIVADRALASRAPADRVPLLCYDEADLNGALPPPAAPALRPDQLAYCYFTSGSTGQPKGVLVEHGNVANAIRVWRHDYALDRPRVLQLAGHAFDVALGDLCRSLLIGGTLVIADEVERASPPAIAALLEAERIDVCEITPAVARLLTSHFQERAAPAGLGLLVVGSDVWTLDEFAALRGRLAVGTRLIGSYGTTEATVDSTCYEPAASDAGAASRQAGAGERVPLGRPMSNVEVRICDRAGNLMPIGVPGELCLAGPSVARGYLGWPSPDGERFVADPAHPGARVFRTRDRAAWRADGSIAFLGRDDDQLKVRGYRIDRVEIEQALRAVPGVAQAVVAVHSGAGRLMAFVTGAAAPRAEAIRAVVAAHLPFFAVPESITVLARLPLNVNGKVAVKQLEALESHAPAAGGGEPGAPLPPREALLAQLWREVLREPGAIDASSSFFGLGGDSLQAVSLVIAAARVDARLTLADIYRQPRLAEMAACLQPGRAGTAAPLVVPPVGEALRRSLAARAVDLYPATRMQAAMLDWSRRNPASYHNQSSWRLRAPGLTAALAGAAVAAVAAHYPALRTAFVRDPDEPGGYAQVVLAPGTMPLVIEDLAALDGAAREARLAAWLAADRERPFMVGAAPGPLVPMSRAAVFELGGGEVEVAWSQHHALDDGWSHLQIEARLLAYGAQLLARGEIAPEPPDTSYREVVALEREQLDSAELVAFWRARCAGWALDDEAGDEDHPGLSGTAAPARPEAAPGAMRQRMIALDAAVLQALRQRAAALGVSLKSLFVAAFHRALCEWRPQRRPVIGIVSNGRSARMSNPLGMVGLCWNLVPFHRAEARLGAQAAFDELAAIESHAGLPLPAIARLAGRPELLDACLNFTDFPRDAAANDAADDRAIVVAARGNAGCFHFPVTLTVALRGDGAASCAVLECDAGNVTAAGQDTLGGLFLGALQR</sequence>
<gene>
    <name evidence="6" type="ORF">BGL_2c03940</name>
</gene>
<feature type="domain" description="Carrier" evidence="5">
    <location>
        <begin position="1636"/>
        <end position="1711"/>
    </location>
</feature>
<dbReference type="InterPro" id="IPR023213">
    <property type="entry name" value="CAT-like_dom_sf"/>
</dbReference>
<dbReference type="GO" id="GO:0003824">
    <property type="term" value="F:catalytic activity"/>
    <property type="evidence" value="ECO:0007669"/>
    <property type="project" value="InterPro"/>
</dbReference>
<dbReference type="Pfam" id="PF00501">
    <property type="entry name" value="AMP-binding"/>
    <property type="match status" value="2"/>
</dbReference>
<evidence type="ECO:0000259" key="5">
    <source>
        <dbReference type="PROSITE" id="PS50075"/>
    </source>
</evidence>
<dbReference type="GO" id="GO:0031177">
    <property type="term" value="F:phosphopantetheine binding"/>
    <property type="evidence" value="ECO:0007669"/>
    <property type="project" value="InterPro"/>
</dbReference>
<dbReference type="PROSITE" id="PS00012">
    <property type="entry name" value="PHOSPHOPANTETHEINE"/>
    <property type="match status" value="1"/>
</dbReference>
<dbReference type="InterPro" id="IPR006162">
    <property type="entry name" value="Ppantetheine_attach_site"/>
</dbReference>
<dbReference type="SUPFAM" id="SSF56801">
    <property type="entry name" value="Acetyl-CoA synthetase-like"/>
    <property type="match status" value="2"/>
</dbReference>
<feature type="region of interest" description="Disordered" evidence="4">
    <location>
        <begin position="633"/>
        <end position="664"/>
    </location>
</feature>
<reference evidence="6 7" key="2">
    <citation type="journal article" date="2016" name="Appl. Microbiol. Biotechnol.">
        <title>Mutations improving production and secretion of extracellular lipase by Burkholderia glumae PG1.</title>
        <authorList>
            <person name="Knapp A."/>
            <person name="Voget S."/>
            <person name="Gao R."/>
            <person name="Zaburannyi N."/>
            <person name="Krysciak D."/>
            <person name="Breuer M."/>
            <person name="Hauer B."/>
            <person name="Streit W.R."/>
            <person name="Muller R."/>
            <person name="Daniel R."/>
            <person name="Jaeger K.E."/>
        </authorList>
    </citation>
    <scope>NUCLEOTIDE SEQUENCE [LARGE SCALE GENOMIC DNA]</scope>
    <source>
        <strain evidence="6 7">PG1</strain>
    </source>
</reference>
<comment type="cofactor">
    <cofactor evidence="1">
        <name>pantetheine 4'-phosphate</name>
        <dbReference type="ChEBI" id="CHEBI:47942"/>
    </cofactor>
</comment>
<dbReference type="InterPro" id="IPR025110">
    <property type="entry name" value="AMP-bd_C"/>
</dbReference>
<dbReference type="PANTHER" id="PTHR45527">
    <property type="entry name" value="NONRIBOSOMAL PEPTIDE SYNTHETASE"/>
    <property type="match status" value="1"/>
</dbReference>
<dbReference type="NCBIfam" id="TIGR01733">
    <property type="entry name" value="AA-adenyl-dom"/>
    <property type="match status" value="2"/>
</dbReference>
<proteinExistence type="predicted"/>
<evidence type="ECO:0000313" key="6">
    <source>
        <dbReference type="EMBL" id="AJK48485.1"/>
    </source>
</evidence>
<dbReference type="Proteomes" id="UP000031838">
    <property type="component" value="Chromosome 2"/>
</dbReference>
<name>A0A0B6S595_BURPL</name>
<reference evidence="7" key="1">
    <citation type="submission" date="2011-03" db="EMBL/GenBank/DDBJ databases">
        <authorList>
            <person name="Voget S."/>
            <person name="Streit W.R."/>
            <person name="Jaeger K.E."/>
            <person name="Daniel R."/>
        </authorList>
    </citation>
    <scope>NUCLEOTIDE SEQUENCE [LARGE SCALE GENOMIC DNA]</scope>
    <source>
        <strain evidence="7">PG1</strain>
    </source>
</reference>
<dbReference type="HOGENOM" id="CLU_000022_0_9_4"/>
<protein>
    <submittedName>
        <fullName evidence="6">Putative non-ribosomal peptide synthase</fullName>
    </submittedName>
</protein>
<dbReference type="Gene3D" id="3.30.300.30">
    <property type="match status" value="2"/>
</dbReference>
<keyword evidence="7" id="KW-1185">Reference proteome</keyword>
<dbReference type="CDD" id="cd19531">
    <property type="entry name" value="LCL_NRPS-like"/>
    <property type="match status" value="1"/>
</dbReference>
<dbReference type="GO" id="GO:0044550">
    <property type="term" value="P:secondary metabolite biosynthetic process"/>
    <property type="evidence" value="ECO:0007669"/>
    <property type="project" value="TreeGrafter"/>
</dbReference>
<keyword evidence="3" id="KW-0597">Phosphoprotein</keyword>
<evidence type="ECO:0000256" key="3">
    <source>
        <dbReference type="ARBA" id="ARBA00022553"/>
    </source>
</evidence>
<feature type="domain" description="Carrier" evidence="5">
    <location>
        <begin position="558"/>
        <end position="633"/>
    </location>
</feature>
<dbReference type="EMBL" id="CP002581">
    <property type="protein sequence ID" value="AJK48485.1"/>
    <property type="molecule type" value="Genomic_DNA"/>
</dbReference>
<evidence type="ECO:0000313" key="7">
    <source>
        <dbReference type="Proteomes" id="UP000031838"/>
    </source>
</evidence>
<dbReference type="PROSITE" id="PS50075">
    <property type="entry name" value="CARRIER"/>
    <property type="match status" value="2"/>
</dbReference>
<dbReference type="Gene3D" id="3.30.559.10">
    <property type="entry name" value="Chloramphenicol acetyltransferase-like domain"/>
    <property type="match status" value="2"/>
</dbReference>
<dbReference type="Gene3D" id="1.10.1200.10">
    <property type="entry name" value="ACP-like"/>
    <property type="match status" value="2"/>
</dbReference>
<dbReference type="CDD" id="cd05930">
    <property type="entry name" value="A_NRPS"/>
    <property type="match status" value="2"/>
</dbReference>
<dbReference type="PROSITE" id="PS00455">
    <property type="entry name" value="AMP_BINDING"/>
    <property type="match status" value="1"/>
</dbReference>
<organism evidence="6 7">
    <name type="scientific">Burkholderia plantarii</name>
    <dbReference type="NCBI Taxonomy" id="41899"/>
    <lineage>
        <taxon>Bacteria</taxon>
        <taxon>Pseudomonadati</taxon>
        <taxon>Pseudomonadota</taxon>
        <taxon>Betaproteobacteria</taxon>
        <taxon>Burkholderiales</taxon>
        <taxon>Burkholderiaceae</taxon>
        <taxon>Burkholderia</taxon>
    </lineage>
</organism>
<dbReference type="SUPFAM" id="SSF52777">
    <property type="entry name" value="CoA-dependent acyltransferases"/>
    <property type="match status" value="4"/>
</dbReference>
<dbReference type="GO" id="GO:0043041">
    <property type="term" value="P:amino acid activation for nonribosomal peptide biosynthetic process"/>
    <property type="evidence" value="ECO:0007669"/>
    <property type="project" value="TreeGrafter"/>
</dbReference>